<comment type="caution">
    <text evidence="1">The sequence shown here is derived from an EMBL/GenBank/DDBJ whole genome shotgun (WGS) entry which is preliminary data.</text>
</comment>
<keyword evidence="2" id="KW-1185">Reference proteome</keyword>
<sequence length="133" mass="15071">MAKIEYHPKPRNSLYLCCFGYKTRNDSKQKSKHWFSWRRIRKTVPLQGSDVDLKSKAGEGSSERKEVQSCGCHVGVCGRFDIDDPGGSLMWHILHRRVVVPRPQPESGLSKAPIEFNHASVVQEQSHCGTLHS</sequence>
<organism evidence="1 2">
    <name type="scientific">Clitoria ternatea</name>
    <name type="common">Butterfly pea</name>
    <dbReference type="NCBI Taxonomy" id="43366"/>
    <lineage>
        <taxon>Eukaryota</taxon>
        <taxon>Viridiplantae</taxon>
        <taxon>Streptophyta</taxon>
        <taxon>Embryophyta</taxon>
        <taxon>Tracheophyta</taxon>
        <taxon>Spermatophyta</taxon>
        <taxon>Magnoliopsida</taxon>
        <taxon>eudicotyledons</taxon>
        <taxon>Gunneridae</taxon>
        <taxon>Pentapetalae</taxon>
        <taxon>rosids</taxon>
        <taxon>fabids</taxon>
        <taxon>Fabales</taxon>
        <taxon>Fabaceae</taxon>
        <taxon>Papilionoideae</taxon>
        <taxon>50 kb inversion clade</taxon>
        <taxon>NPAAA clade</taxon>
        <taxon>indigoferoid/millettioid clade</taxon>
        <taxon>Phaseoleae</taxon>
        <taxon>Clitoria</taxon>
    </lineage>
</organism>
<evidence type="ECO:0000313" key="1">
    <source>
        <dbReference type="EMBL" id="KAK7264124.1"/>
    </source>
</evidence>
<dbReference type="Proteomes" id="UP001359559">
    <property type="component" value="Unassembled WGS sequence"/>
</dbReference>
<accession>A0AAN9EW20</accession>
<gene>
    <name evidence="1" type="ORF">RJT34_31728</name>
</gene>
<name>A0AAN9EW20_CLITE</name>
<reference evidence="1 2" key="1">
    <citation type="submission" date="2024-01" db="EMBL/GenBank/DDBJ databases">
        <title>The genomes of 5 underutilized Papilionoideae crops provide insights into root nodulation and disease resistance.</title>
        <authorList>
            <person name="Yuan L."/>
        </authorList>
    </citation>
    <scope>NUCLEOTIDE SEQUENCE [LARGE SCALE GENOMIC DNA]</scope>
    <source>
        <strain evidence="1">LY-2023</strain>
        <tissue evidence="1">Leaf</tissue>
    </source>
</reference>
<protein>
    <submittedName>
        <fullName evidence="1">Uncharacterized protein</fullName>
    </submittedName>
</protein>
<dbReference type="AlphaFoldDB" id="A0AAN9EW20"/>
<proteinExistence type="predicted"/>
<evidence type="ECO:0000313" key="2">
    <source>
        <dbReference type="Proteomes" id="UP001359559"/>
    </source>
</evidence>
<dbReference type="EMBL" id="JAYKXN010000008">
    <property type="protein sequence ID" value="KAK7264124.1"/>
    <property type="molecule type" value="Genomic_DNA"/>
</dbReference>